<dbReference type="STRING" id="252246.SAMN05421799_105139"/>
<dbReference type="AlphaFoldDB" id="A0A1N7MGN2"/>
<proteinExistence type="predicted"/>
<sequence>MPRVILGGEEPRAHHRLQHQVQQSAPRALNALTRLDGRRSQAYVEAMSQLDMGPGVRHEELVDSLIQKIQAELPDVELAHLPLGIVAKCYLGAPYEVHTLDRVGRIIQHYKTFEPLPDSLEAARTLALHPQYAFVEVYTDVMRAVLKTGDVAVVKR</sequence>
<reference evidence="2" key="1">
    <citation type="submission" date="2017-01" db="EMBL/GenBank/DDBJ databases">
        <authorList>
            <person name="Varghese N."/>
            <person name="Submissions S."/>
        </authorList>
    </citation>
    <scope>NUCLEOTIDE SEQUENCE [LARGE SCALE GENOMIC DNA]</scope>
    <source>
        <strain evidence="2">DSM 16176</strain>
    </source>
</reference>
<dbReference type="EMBL" id="FTOO01000005">
    <property type="protein sequence ID" value="SIS85306.1"/>
    <property type="molecule type" value="Genomic_DNA"/>
</dbReference>
<keyword evidence="2" id="KW-1185">Reference proteome</keyword>
<evidence type="ECO:0000313" key="1">
    <source>
        <dbReference type="EMBL" id="SIS85306.1"/>
    </source>
</evidence>
<protein>
    <submittedName>
        <fullName evidence="1">Uncharacterized protein</fullName>
    </submittedName>
</protein>
<accession>A0A1N7MGN2</accession>
<dbReference type="OrthoDB" id="2082773at2"/>
<dbReference type="Proteomes" id="UP000186156">
    <property type="component" value="Unassembled WGS sequence"/>
</dbReference>
<organism evidence="1 2">
    <name type="scientific">Alicyclobacillus vulcanalis</name>
    <dbReference type="NCBI Taxonomy" id="252246"/>
    <lineage>
        <taxon>Bacteria</taxon>
        <taxon>Bacillati</taxon>
        <taxon>Bacillota</taxon>
        <taxon>Bacilli</taxon>
        <taxon>Bacillales</taxon>
        <taxon>Alicyclobacillaceae</taxon>
        <taxon>Alicyclobacillus</taxon>
    </lineage>
</organism>
<name>A0A1N7MGN2_9BACL</name>
<dbReference type="RefSeq" id="WP_076346682.1">
    <property type="nucleotide sequence ID" value="NZ_FTOO01000005.1"/>
</dbReference>
<evidence type="ECO:0000313" key="2">
    <source>
        <dbReference type="Proteomes" id="UP000186156"/>
    </source>
</evidence>
<gene>
    <name evidence="1" type="ORF">SAMN05421799_105139</name>
</gene>